<evidence type="ECO:0000256" key="6">
    <source>
        <dbReference type="SAM" id="SignalP"/>
    </source>
</evidence>
<feature type="signal peptide" evidence="6">
    <location>
        <begin position="1"/>
        <end position="20"/>
    </location>
</feature>
<proteinExistence type="predicted"/>
<sequence length="191" mass="21128">MRRVLLAVLAALTLAGCATDKDARPDTGTFELVSPGGKTDITYTGDDRKPISNLSGEDLLQEGKPLSLNDFRGQVVVINFWGAWCPPCRVEAPQLQQLYDQTRASGVTVLGIDLRDNDRSFPQDFVRDQKITYPSIYDPAARSLLSLKGYPRNTVPSTIILDRQHRVAAVYLRSVLASDIQPLVDKLAKEK</sequence>
<keyword evidence="8" id="KW-0413">Isomerase</keyword>
<dbReference type="SUPFAM" id="SSF52833">
    <property type="entry name" value="Thioredoxin-like"/>
    <property type="match status" value="1"/>
</dbReference>
<reference evidence="8 9" key="1">
    <citation type="submission" date="2019-03" db="EMBL/GenBank/DDBJ databases">
        <title>Genomic Encyclopedia of Type Strains, Phase IV (KMG-IV): sequencing the most valuable type-strain genomes for metagenomic binning, comparative biology and taxonomic classification.</title>
        <authorList>
            <person name="Goeker M."/>
        </authorList>
    </citation>
    <scope>NUCLEOTIDE SEQUENCE [LARGE SCALE GENOMIC DNA]</scope>
    <source>
        <strain evidence="8 9">DSM 45361</strain>
    </source>
</reference>
<protein>
    <submittedName>
        <fullName evidence="8">Thiol-disulfide isomerase/thioredoxin</fullName>
    </submittedName>
</protein>
<dbReference type="PANTHER" id="PTHR42852:SF6">
    <property type="entry name" value="THIOL:DISULFIDE INTERCHANGE PROTEIN DSBE"/>
    <property type="match status" value="1"/>
</dbReference>
<accession>A0A4V3D0F9</accession>
<dbReference type="InterPro" id="IPR000866">
    <property type="entry name" value="AhpC/TSA"/>
</dbReference>
<dbReference type="PANTHER" id="PTHR42852">
    <property type="entry name" value="THIOL:DISULFIDE INTERCHANGE PROTEIN DSBE"/>
    <property type="match status" value="1"/>
</dbReference>
<dbReference type="GO" id="GO:0017004">
    <property type="term" value="P:cytochrome complex assembly"/>
    <property type="evidence" value="ECO:0007669"/>
    <property type="project" value="UniProtKB-KW"/>
</dbReference>
<evidence type="ECO:0000256" key="3">
    <source>
        <dbReference type="ARBA" id="ARBA00022968"/>
    </source>
</evidence>
<dbReference type="PROSITE" id="PS00194">
    <property type="entry name" value="THIOREDOXIN_1"/>
    <property type="match status" value="1"/>
</dbReference>
<feature type="chain" id="PRO_5039619313" evidence="6">
    <location>
        <begin position="21"/>
        <end position="191"/>
    </location>
</feature>
<keyword evidence="6" id="KW-0732">Signal</keyword>
<evidence type="ECO:0000313" key="8">
    <source>
        <dbReference type="EMBL" id="TDQ05615.1"/>
    </source>
</evidence>
<keyword evidence="3" id="KW-0735">Signal-anchor</keyword>
<evidence type="ECO:0000256" key="5">
    <source>
        <dbReference type="ARBA" id="ARBA00023284"/>
    </source>
</evidence>
<dbReference type="AlphaFoldDB" id="A0A4V3D0F9"/>
<name>A0A4V3D0F9_LABRH</name>
<comment type="subcellular location">
    <subcellularLocation>
        <location evidence="1">Cell envelope</location>
    </subcellularLocation>
</comment>
<evidence type="ECO:0000256" key="1">
    <source>
        <dbReference type="ARBA" id="ARBA00004196"/>
    </source>
</evidence>
<dbReference type="InterPro" id="IPR036249">
    <property type="entry name" value="Thioredoxin-like_sf"/>
</dbReference>
<evidence type="ECO:0000256" key="2">
    <source>
        <dbReference type="ARBA" id="ARBA00022748"/>
    </source>
</evidence>
<evidence type="ECO:0000259" key="7">
    <source>
        <dbReference type="PROSITE" id="PS51352"/>
    </source>
</evidence>
<keyword evidence="2" id="KW-0201">Cytochrome c-type biogenesis</keyword>
<dbReference type="GO" id="GO:0016209">
    <property type="term" value="F:antioxidant activity"/>
    <property type="evidence" value="ECO:0007669"/>
    <property type="project" value="InterPro"/>
</dbReference>
<dbReference type="Gene3D" id="3.40.30.10">
    <property type="entry name" value="Glutaredoxin"/>
    <property type="match status" value="1"/>
</dbReference>
<dbReference type="InterPro" id="IPR050553">
    <property type="entry name" value="Thioredoxin_ResA/DsbE_sf"/>
</dbReference>
<dbReference type="Proteomes" id="UP000295444">
    <property type="component" value="Unassembled WGS sequence"/>
</dbReference>
<dbReference type="GO" id="GO:0016491">
    <property type="term" value="F:oxidoreductase activity"/>
    <property type="evidence" value="ECO:0007669"/>
    <property type="project" value="InterPro"/>
</dbReference>
<organism evidence="8 9">
    <name type="scientific">Labedaea rhizosphaerae</name>
    <dbReference type="NCBI Taxonomy" id="598644"/>
    <lineage>
        <taxon>Bacteria</taxon>
        <taxon>Bacillati</taxon>
        <taxon>Actinomycetota</taxon>
        <taxon>Actinomycetes</taxon>
        <taxon>Pseudonocardiales</taxon>
        <taxon>Pseudonocardiaceae</taxon>
        <taxon>Labedaea</taxon>
    </lineage>
</organism>
<comment type="caution">
    <text evidence="8">The sequence shown here is derived from an EMBL/GenBank/DDBJ whole genome shotgun (WGS) entry which is preliminary data.</text>
</comment>
<dbReference type="GO" id="GO:0016853">
    <property type="term" value="F:isomerase activity"/>
    <property type="evidence" value="ECO:0007669"/>
    <property type="project" value="UniProtKB-KW"/>
</dbReference>
<keyword evidence="4" id="KW-1015">Disulfide bond</keyword>
<keyword evidence="9" id="KW-1185">Reference proteome</keyword>
<gene>
    <name evidence="8" type="ORF">EV186_1011589</name>
</gene>
<keyword evidence="5" id="KW-0676">Redox-active center</keyword>
<dbReference type="InterPro" id="IPR013766">
    <property type="entry name" value="Thioredoxin_domain"/>
</dbReference>
<dbReference type="PROSITE" id="PS51352">
    <property type="entry name" value="THIOREDOXIN_2"/>
    <property type="match status" value="1"/>
</dbReference>
<dbReference type="RefSeq" id="WP_133848331.1">
    <property type="nucleotide sequence ID" value="NZ_SNXZ01000001.1"/>
</dbReference>
<dbReference type="CDD" id="cd02966">
    <property type="entry name" value="TlpA_like_family"/>
    <property type="match status" value="1"/>
</dbReference>
<keyword evidence="3" id="KW-0812">Transmembrane</keyword>
<evidence type="ECO:0000313" key="9">
    <source>
        <dbReference type="Proteomes" id="UP000295444"/>
    </source>
</evidence>
<dbReference type="GO" id="GO:0030313">
    <property type="term" value="C:cell envelope"/>
    <property type="evidence" value="ECO:0007669"/>
    <property type="project" value="UniProtKB-SubCell"/>
</dbReference>
<dbReference type="OrthoDB" id="9796554at2"/>
<evidence type="ECO:0000256" key="4">
    <source>
        <dbReference type="ARBA" id="ARBA00023157"/>
    </source>
</evidence>
<dbReference type="Pfam" id="PF00578">
    <property type="entry name" value="AhpC-TSA"/>
    <property type="match status" value="1"/>
</dbReference>
<feature type="domain" description="Thioredoxin" evidence="7">
    <location>
        <begin position="45"/>
        <end position="189"/>
    </location>
</feature>
<dbReference type="InterPro" id="IPR017937">
    <property type="entry name" value="Thioredoxin_CS"/>
</dbReference>
<dbReference type="EMBL" id="SNXZ01000001">
    <property type="protein sequence ID" value="TDQ05615.1"/>
    <property type="molecule type" value="Genomic_DNA"/>
</dbReference>
<dbReference type="PROSITE" id="PS51257">
    <property type="entry name" value="PROKAR_LIPOPROTEIN"/>
    <property type="match status" value="1"/>
</dbReference>